<feature type="domain" description="ABC transmembrane type-1" evidence="8">
    <location>
        <begin position="75"/>
        <end position="279"/>
    </location>
</feature>
<evidence type="ECO:0000256" key="5">
    <source>
        <dbReference type="ARBA" id="ARBA00022989"/>
    </source>
</evidence>
<keyword evidence="4 7" id="KW-0812">Transmembrane</keyword>
<feature type="transmembrane region" description="Helical" evidence="7">
    <location>
        <begin position="82"/>
        <end position="100"/>
    </location>
</feature>
<dbReference type="PROSITE" id="PS50928">
    <property type="entry name" value="ABC_TM1"/>
    <property type="match status" value="1"/>
</dbReference>
<dbReference type="PANTHER" id="PTHR43744">
    <property type="entry name" value="ABC TRANSPORTER PERMEASE PROTEIN MG189-RELATED-RELATED"/>
    <property type="match status" value="1"/>
</dbReference>
<proteinExistence type="inferred from homology"/>
<comment type="similarity">
    <text evidence="7">Belongs to the binding-protein-dependent transport system permease family.</text>
</comment>
<dbReference type="Proteomes" id="UP000245202">
    <property type="component" value="Unassembled WGS sequence"/>
</dbReference>
<evidence type="ECO:0000256" key="2">
    <source>
        <dbReference type="ARBA" id="ARBA00022448"/>
    </source>
</evidence>
<feature type="transmembrane region" description="Helical" evidence="7">
    <location>
        <begin position="112"/>
        <end position="131"/>
    </location>
</feature>
<evidence type="ECO:0000256" key="3">
    <source>
        <dbReference type="ARBA" id="ARBA00022475"/>
    </source>
</evidence>
<evidence type="ECO:0000256" key="1">
    <source>
        <dbReference type="ARBA" id="ARBA00004651"/>
    </source>
</evidence>
<name>A0A2R5EWW1_9BACL</name>
<gene>
    <name evidence="9" type="ORF">PAT3040_05993</name>
</gene>
<keyword evidence="10" id="KW-1185">Reference proteome</keyword>
<dbReference type="InterPro" id="IPR000515">
    <property type="entry name" value="MetI-like"/>
</dbReference>
<dbReference type="GO" id="GO:0055085">
    <property type="term" value="P:transmembrane transport"/>
    <property type="evidence" value="ECO:0007669"/>
    <property type="project" value="InterPro"/>
</dbReference>
<dbReference type="CDD" id="cd06261">
    <property type="entry name" value="TM_PBP2"/>
    <property type="match status" value="1"/>
</dbReference>
<evidence type="ECO:0000256" key="6">
    <source>
        <dbReference type="ARBA" id="ARBA00023136"/>
    </source>
</evidence>
<keyword evidence="6 7" id="KW-0472">Membrane</keyword>
<dbReference type="AlphaFoldDB" id="A0A2R5EWW1"/>
<evidence type="ECO:0000313" key="10">
    <source>
        <dbReference type="Proteomes" id="UP000245202"/>
    </source>
</evidence>
<feature type="transmembrane region" description="Helical" evidence="7">
    <location>
        <begin position="143"/>
        <end position="164"/>
    </location>
</feature>
<evidence type="ECO:0000259" key="8">
    <source>
        <dbReference type="PROSITE" id="PS50928"/>
    </source>
</evidence>
<comment type="caution">
    <text evidence="9">The sequence shown here is derived from an EMBL/GenBank/DDBJ whole genome shotgun (WGS) entry which is preliminary data.</text>
</comment>
<evidence type="ECO:0000256" key="4">
    <source>
        <dbReference type="ARBA" id="ARBA00022692"/>
    </source>
</evidence>
<feature type="transmembrane region" description="Helical" evidence="7">
    <location>
        <begin position="185"/>
        <end position="207"/>
    </location>
</feature>
<keyword evidence="2 7" id="KW-0813">Transport</keyword>
<dbReference type="SUPFAM" id="SSF161098">
    <property type="entry name" value="MetI-like"/>
    <property type="match status" value="1"/>
</dbReference>
<dbReference type="GO" id="GO:0005886">
    <property type="term" value="C:plasma membrane"/>
    <property type="evidence" value="ECO:0007669"/>
    <property type="project" value="UniProtKB-SubCell"/>
</dbReference>
<evidence type="ECO:0000256" key="7">
    <source>
        <dbReference type="RuleBase" id="RU363032"/>
    </source>
</evidence>
<dbReference type="EMBL" id="BDQX01000390">
    <property type="protein sequence ID" value="GBG11202.1"/>
    <property type="molecule type" value="Genomic_DNA"/>
</dbReference>
<dbReference type="PANTHER" id="PTHR43744:SF9">
    <property type="entry name" value="POLYGALACTURONAN_RHAMNOGALACTURONAN TRANSPORT SYSTEM PERMEASE PROTEIN YTCP"/>
    <property type="match status" value="1"/>
</dbReference>
<protein>
    <recommendedName>
        <fullName evidence="8">ABC transmembrane type-1 domain-containing protein</fullName>
    </recommendedName>
</protein>
<organism evidence="9 10">
    <name type="scientific">Paenibacillus agaridevorans</name>
    <dbReference type="NCBI Taxonomy" id="171404"/>
    <lineage>
        <taxon>Bacteria</taxon>
        <taxon>Bacillati</taxon>
        <taxon>Bacillota</taxon>
        <taxon>Bacilli</taxon>
        <taxon>Bacillales</taxon>
        <taxon>Paenibacillaceae</taxon>
        <taxon>Paenibacillus</taxon>
    </lineage>
</organism>
<dbReference type="RefSeq" id="WP_087570071.1">
    <property type="nucleotide sequence ID" value="NZ_BDQX01000390.1"/>
</dbReference>
<feature type="transmembrane region" description="Helical" evidence="7">
    <location>
        <begin position="262"/>
        <end position="279"/>
    </location>
</feature>
<dbReference type="Pfam" id="PF00528">
    <property type="entry name" value="BPD_transp_1"/>
    <property type="match status" value="1"/>
</dbReference>
<accession>A0A2R5EWW1</accession>
<feature type="transmembrane region" description="Helical" evidence="7">
    <location>
        <begin position="12"/>
        <end position="32"/>
    </location>
</feature>
<reference evidence="9 10" key="1">
    <citation type="submission" date="2017-08" db="EMBL/GenBank/DDBJ databases">
        <title>Substantial Increase in Enzyme Production by Combined Drug-Resistance Mutations in Paenibacillus agaridevorans.</title>
        <authorList>
            <person name="Tanaka Y."/>
            <person name="Funane K."/>
            <person name="Hosaka T."/>
            <person name="Shiwa Y."/>
            <person name="Fujita N."/>
            <person name="Miyazaki T."/>
            <person name="Yoshikawa H."/>
            <person name="Murakami K."/>
            <person name="Kasahara K."/>
            <person name="Inaoka T."/>
            <person name="Hiraga Y."/>
            <person name="Ochi K."/>
        </authorList>
    </citation>
    <scope>NUCLEOTIDE SEQUENCE [LARGE SCALE GENOMIC DNA]</scope>
    <source>
        <strain evidence="9 10">T-3040</strain>
    </source>
</reference>
<sequence length="294" mass="32745">MMKSHSLSDKLADGLIALVLGGAALLSLYPIWYTVAVSLSSSAAAAGGLVKLWPVQFTLQAYRTIMDDPAFFRAFGVSLQRVGLGALINFVLTVLMAYPLSKSAAQFSGRNVYMWFVVFTMLFSGGLIPWYLTIKEYELLNTIWALVLPGAVPVFNVILTVNFFRSLPRELEEAGYMDGAGPWYVLWNIFVPLSAPVLATVTLFSIVGHWNSFFDGLILISNPEKYPLQTYVQQMVVRFSTESMTPDQLKNLGELSNRTLNAAKIFVTMLPVLLIYPFLQRFFIHGIMLGSVKE</sequence>
<dbReference type="InterPro" id="IPR035906">
    <property type="entry name" value="MetI-like_sf"/>
</dbReference>
<comment type="subcellular location">
    <subcellularLocation>
        <location evidence="1 7">Cell membrane</location>
        <topology evidence="1 7">Multi-pass membrane protein</topology>
    </subcellularLocation>
</comment>
<dbReference type="Gene3D" id="1.10.3720.10">
    <property type="entry name" value="MetI-like"/>
    <property type="match status" value="1"/>
</dbReference>
<evidence type="ECO:0000313" key="9">
    <source>
        <dbReference type="EMBL" id="GBG11202.1"/>
    </source>
</evidence>
<keyword evidence="5 7" id="KW-1133">Transmembrane helix</keyword>
<keyword evidence="3" id="KW-1003">Cell membrane</keyword>